<feature type="signal peptide" evidence="1">
    <location>
        <begin position="1"/>
        <end position="20"/>
    </location>
</feature>
<evidence type="ECO:0000256" key="1">
    <source>
        <dbReference type="SAM" id="SignalP"/>
    </source>
</evidence>
<proteinExistence type="evidence at transcript level"/>
<dbReference type="EMBL" id="AM497967">
    <property type="protein sequence ID" value="CAM56789.1"/>
    <property type="molecule type" value="mRNA"/>
</dbReference>
<dbReference type="Pfam" id="PF10690">
    <property type="entry name" value="Myticin-prepro"/>
    <property type="match status" value="1"/>
</dbReference>
<organism evidence="2">
    <name type="scientific">Mytilus galloprovincialis</name>
    <name type="common">Mediterranean mussel</name>
    <dbReference type="NCBI Taxonomy" id="29158"/>
    <lineage>
        <taxon>Eukaryota</taxon>
        <taxon>Metazoa</taxon>
        <taxon>Spiralia</taxon>
        <taxon>Lophotrochozoa</taxon>
        <taxon>Mollusca</taxon>
        <taxon>Bivalvia</taxon>
        <taxon>Autobranchia</taxon>
        <taxon>Pteriomorphia</taxon>
        <taxon>Mytilida</taxon>
        <taxon>Mytiloidea</taxon>
        <taxon>Mytilidae</taxon>
        <taxon>Mytilinae</taxon>
        <taxon>Mytilus</taxon>
    </lineage>
</organism>
<reference evidence="2" key="1">
    <citation type="submission" date="2007-02" db="EMBL/GenBank/DDBJ databases">
        <title>Sequence variability of Myticins identified in haemocytes from mussels stimulated with Vibrio and poly I:C suggests ancient host-pathogen interactions.</title>
        <authorList>
            <person name="Pallavicini A."/>
            <person name="Costa Portela M."/>
            <person name="Gestal C."/>
            <person name="Dreos R."/>
            <person name="Novoa B."/>
            <person name="Venier P."/>
            <person name="Figueras A."/>
        </authorList>
    </citation>
    <scope>NUCLEOTIDE SEQUENCE</scope>
</reference>
<accession>A7DWR7</accession>
<feature type="chain" id="PRO_5002707320" evidence="1">
    <location>
        <begin position="21"/>
        <end position="100"/>
    </location>
</feature>
<dbReference type="InterPro" id="IPR019631">
    <property type="entry name" value="Myticin_preproprotein"/>
</dbReference>
<evidence type="ECO:0000313" key="2">
    <source>
        <dbReference type="EMBL" id="CAM56789.1"/>
    </source>
</evidence>
<protein>
    <submittedName>
        <fullName evidence="2">Myticin C</fullName>
    </submittedName>
</protein>
<sequence length="100" mass="10900">MKATILLAVVVAVIVGVQEAQSVACRSYYCSKFCGSAGCSLYGCYLLHPGKICYCLHCSRAESPLALSGSARNVNDKNNEMDNSPVMNEVEHLDQEMNMF</sequence>
<name>A7DWR7_MYTGA</name>
<dbReference type="AlphaFoldDB" id="A7DWR7"/>
<keyword evidence="1" id="KW-0732">Signal</keyword>
<gene>
    <name evidence="2" type="primary">mync_MYTGA</name>
</gene>